<dbReference type="SUPFAM" id="SSF50998">
    <property type="entry name" value="Quinoprotein alcohol dehydrogenase-like"/>
    <property type="match status" value="1"/>
</dbReference>
<feature type="repeat" description="WD" evidence="5">
    <location>
        <begin position="261"/>
        <end position="294"/>
    </location>
</feature>
<feature type="region of interest" description="Disordered" evidence="6">
    <location>
        <begin position="593"/>
        <end position="624"/>
    </location>
</feature>
<organism evidence="7 8">
    <name type="scientific">Ceriporiopsis subvermispora (strain B)</name>
    <name type="common">White-rot fungus</name>
    <name type="synonym">Gelatoporia subvermispora</name>
    <dbReference type="NCBI Taxonomy" id="914234"/>
    <lineage>
        <taxon>Eukaryota</taxon>
        <taxon>Fungi</taxon>
        <taxon>Dikarya</taxon>
        <taxon>Basidiomycota</taxon>
        <taxon>Agaricomycotina</taxon>
        <taxon>Agaricomycetes</taxon>
        <taxon>Polyporales</taxon>
        <taxon>Gelatoporiaceae</taxon>
        <taxon>Gelatoporia</taxon>
    </lineage>
</organism>
<comment type="subcellular location">
    <subcellularLocation>
        <location evidence="1">Nucleus</location>
    </subcellularLocation>
</comment>
<feature type="compositionally biased region" description="Basic residues" evidence="6">
    <location>
        <begin position="615"/>
        <end position="624"/>
    </location>
</feature>
<dbReference type="OrthoDB" id="30195at2759"/>
<accession>M2RAJ3</accession>
<dbReference type="InterPro" id="IPR052414">
    <property type="entry name" value="U3_snoRNA-assoc_WDR"/>
</dbReference>
<dbReference type="InterPro" id="IPR011047">
    <property type="entry name" value="Quinoprotein_ADH-like_sf"/>
</dbReference>
<evidence type="ECO:0000256" key="4">
    <source>
        <dbReference type="ARBA" id="ARBA00023242"/>
    </source>
</evidence>
<evidence type="ECO:0000256" key="5">
    <source>
        <dbReference type="PROSITE-ProRule" id="PRU00221"/>
    </source>
</evidence>
<dbReference type="PROSITE" id="PS00678">
    <property type="entry name" value="WD_REPEATS_1"/>
    <property type="match status" value="1"/>
</dbReference>
<sequence>MAATPSKSKKTRTKPPRGRPQATSTISQLAVEDSSSLTYLSAFSHLGDLFAFLSLAIDKHRLRIYDTATGQSIAEHVVDAARVSSLAWARIDLSDGAKQTDYDDAGNQPKRKRKKRDSLAPQSSAAAATQVVLLGLSDGSLSLFSPSHGRVVRTLSHPSSTAAILSVTVDEAEKGASVWTSSADGTIRHWDASKGDILDAWSSDDRTAYSALAVRPSSSTEEEGRSSILAAHHSIRLLSMVSDAAGLSTSEAKKPKELASFTGHASSVRDLRWSGSSRFLSTAEADRFVYLWDVPEAASEGKVAASIPLDSDARSISLSASSSSQHPTLLTVSAGNKISIFPIPEEGTIPIPSKAKQKIATLEPKSVVSVSLKKDAEPAKVVAASFVAGEEGRIRVARLASGIQPVFEVVQYIDDSGDFIRDVTISHEPKATAGPADATIGAPNQRYNESSSLAVRSGVELGQDPALDDLRDIDGDLDVDLAELSLGQRLTALTGADGTAQPGSDEEEDAVRPTRTGGARKAEDAPAAVPASSLTRTLIQALHSSDARLLETCLAHSDAALIRNTVRRLPPQLAVPLITACVERLGRGARAANMKGGGAGRARSAARHSFAGSRPRSRHTAAIS</sequence>
<evidence type="ECO:0000256" key="2">
    <source>
        <dbReference type="ARBA" id="ARBA00022574"/>
    </source>
</evidence>
<dbReference type="STRING" id="914234.M2RAJ3"/>
<gene>
    <name evidence="7" type="ORF">CERSUDRAFT_110003</name>
</gene>
<evidence type="ECO:0000256" key="1">
    <source>
        <dbReference type="ARBA" id="ARBA00004123"/>
    </source>
</evidence>
<dbReference type="Pfam" id="PF00400">
    <property type="entry name" value="WD40"/>
    <property type="match status" value="1"/>
</dbReference>
<feature type="compositionally biased region" description="Basic residues" evidence="6">
    <location>
        <begin position="7"/>
        <end position="17"/>
    </location>
</feature>
<keyword evidence="4" id="KW-0539">Nucleus</keyword>
<keyword evidence="3" id="KW-0677">Repeat</keyword>
<feature type="region of interest" description="Disordered" evidence="6">
    <location>
        <begin position="493"/>
        <end position="529"/>
    </location>
</feature>
<feature type="region of interest" description="Disordered" evidence="6">
    <location>
        <begin position="1"/>
        <end position="26"/>
    </location>
</feature>
<dbReference type="Proteomes" id="UP000016930">
    <property type="component" value="Unassembled WGS sequence"/>
</dbReference>
<dbReference type="InterPro" id="IPR001680">
    <property type="entry name" value="WD40_rpt"/>
</dbReference>
<evidence type="ECO:0000256" key="6">
    <source>
        <dbReference type="SAM" id="MobiDB-lite"/>
    </source>
</evidence>
<dbReference type="InterPro" id="IPR015943">
    <property type="entry name" value="WD40/YVTN_repeat-like_dom_sf"/>
</dbReference>
<dbReference type="PANTHER" id="PTHR44267">
    <property type="entry name" value="WD REPEAT-CONTAINING PROTEIN 43"/>
    <property type="match status" value="1"/>
</dbReference>
<feature type="region of interest" description="Disordered" evidence="6">
    <location>
        <begin position="98"/>
        <end position="123"/>
    </location>
</feature>
<protein>
    <submittedName>
        <fullName evidence="7">Uncharacterized protein</fullName>
    </submittedName>
</protein>
<reference evidence="7 8" key="1">
    <citation type="journal article" date="2012" name="Proc. Natl. Acad. Sci. U.S.A.">
        <title>Comparative genomics of Ceriporiopsis subvermispora and Phanerochaete chrysosporium provide insight into selective ligninolysis.</title>
        <authorList>
            <person name="Fernandez-Fueyo E."/>
            <person name="Ruiz-Duenas F.J."/>
            <person name="Ferreira P."/>
            <person name="Floudas D."/>
            <person name="Hibbett D.S."/>
            <person name="Canessa P."/>
            <person name="Larrondo L.F."/>
            <person name="James T.Y."/>
            <person name="Seelenfreund D."/>
            <person name="Lobos S."/>
            <person name="Polanco R."/>
            <person name="Tello M."/>
            <person name="Honda Y."/>
            <person name="Watanabe T."/>
            <person name="Watanabe T."/>
            <person name="Ryu J.S."/>
            <person name="Kubicek C.P."/>
            <person name="Schmoll M."/>
            <person name="Gaskell J."/>
            <person name="Hammel K.E."/>
            <person name="St John F.J."/>
            <person name="Vanden Wymelenberg A."/>
            <person name="Sabat G."/>
            <person name="Splinter BonDurant S."/>
            <person name="Syed K."/>
            <person name="Yadav J.S."/>
            <person name="Doddapaneni H."/>
            <person name="Subramanian V."/>
            <person name="Lavin J.L."/>
            <person name="Oguiza J.A."/>
            <person name="Perez G."/>
            <person name="Pisabarro A.G."/>
            <person name="Ramirez L."/>
            <person name="Santoyo F."/>
            <person name="Master E."/>
            <person name="Coutinho P.M."/>
            <person name="Henrissat B."/>
            <person name="Lombard V."/>
            <person name="Magnuson J.K."/>
            <person name="Kuees U."/>
            <person name="Hori C."/>
            <person name="Igarashi K."/>
            <person name="Samejima M."/>
            <person name="Held B.W."/>
            <person name="Barry K.W."/>
            <person name="LaButti K.M."/>
            <person name="Lapidus A."/>
            <person name="Lindquist E.A."/>
            <person name="Lucas S.M."/>
            <person name="Riley R."/>
            <person name="Salamov A.A."/>
            <person name="Hoffmeister D."/>
            <person name="Schwenk D."/>
            <person name="Hadar Y."/>
            <person name="Yarden O."/>
            <person name="de Vries R.P."/>
            <person name="Wiebenga A."/>
            <person name="Stenlid J."/>
            <person name="Eastwood D."/>
            <person name="Grigoriev I.V."/>
            <person name="Berka R.M."/>
            <person name="Blanchette R.A."/>
            <person name="Kersten P."/>
            <person name="Martinez A.T."/>
            <person name="Vicuna R."/>
            <person name="Cullen D."/>
        </authorList>
    </citation>
    <scope>NUCLEOTIDE SEQUENCE [LARGE SCALE GENOMIC DNA]</scope>
    <source>
        <strain evidence="7 8">B</strain>
    </source>
</reference>
<name>M2RAJ3_CERS8</name>
<dbReference type="PROSITE" id="PS50294">
    <property type="entry name" value="WD_REPEATS_REGION"/>
    <property type="match status" value="1"/>
</dbReference>
<proteinExistence type="predicted"/>
<dbReference type="EMBL" id="KB445791">
    <property type="protein sequence ID" value="EMD41420.1"/>
    <property type="molecule type" value="Genomic_DNA"/>
</dbReference>
<dbReference type="GO" id="GO:0000462">
    <property type="term" value="P:maturation of SSU-rRNA from tricistronic rRNA transcript (SSU-rRNA, 5.8S rRNA, LSU-rRNA)"/>
    <property type="evidence" value="ECO:0007669"/>
    <property type="project" value="TreeGrafter"/>
</dbReference>
<dbReference type="HOGENOM" id="CLU_009770_0_0_1"/>
<dbReference type="PANTHER" id="PTHR44267:SF1">
    <property type="entry name" value="WD REPEAT-CONTAINING PROTEIN 43"/>
    <property type="match status" value="1"/>
</dbReference>
<dbReference type="InterPro" id="IPR019775">
    <property type="entry name" value="WD40_repeat_CS"/>
</dbReference>
<dbReference type="GO" id="GO:0005730">
    <property type="term" value="C:nucleolus"/>
    <property type="evidence" value="ECO:0007669"/>
    <property type="project" value="TreeGrafter"/>
</dbReference>
<evidence type="ECO:0000313" key="8">
    <source>
        <dbReference type="Proteomes" id="UP000016930"/>
    </source>
</evidence>
<evidence type="ECO:0000256" key="3">
    <source>
        <dbReference type="ARBA" id="ARBA00022737"/>
    </source>
</evidence>
<evidence type="ECO:0000313" key="7">
    <source>
        <dbReference type="EMBL" id="EMD41420.1"/>
    </source>
</evidence>
<keyword evidence="8" id="KW-1185">Reference proteome</keyword>
<feature type="compositionally biased region" description="Low complexity" evidence="6">
    <location>
        <begin position="601"/>
        <end position="614"/>
    </location>
</feature>
<dbReference type="Gene3D" id="2.130.10.10">
    <property type="entry name" value="YVTN repeat-like/Quinoprotein amine dehydrogenase"/>
    <property type="match status" value="1"/>
</dbReference>
<keyword evidence="2 5" id="KW-0853">WD repeat</keyword>
<dbReference type="PROSITE" id="PS50082">
    <property type="entry name" value="WD_REPEATS_2"/>
    <property type="match status" value="1"/>
</dbReference>
<dbReference type="AlphaFoldDB" id="M2RAJ3"/>
<dbReference type="SMART" id="SM00320">
    <property type="entry name" value="WD40"/>
    <property type="match status" value="2"/>
</dbReference>